<keyword evidence="11" id="KW-0067">ATP-binding</keyword>
<dbReference type="GO" id="GO:0000287">
    <property type="term" value="F:magnesium ion binding"/>
    <property type="evidence" value="ECO:0007669"/>
    <property type="project" value="UniProtKB-UniRule"/>
</dbReference>
<feature type="domain" description="Pyruvate kinase C-terminal" evidence="18">
    <location>
        <begin position="359"/>
        <end position="468"/>
    </location>
</feature>
<dbReference type="InterPro" id="IPR040442">
    <property type="entry name" value="Pyrv_kinase-like_dom_sf"/>
</dbReference>
<evidence type="ECO:0000256" key="10">
    <source>
        <dbReference type="ARBA" id="ARBA00022777"/>
    </source>
</evidence>
<comment type="catalytic activity">
    <reaction evidence="16">
        <text>pyruvate + ATP = phosphoenolpyruvate + ADP + H(+)</text>
        <dbReference type="Rhea" id="RHEA:18157"/>
        <dbReference type="ChEBI" id="CHEBI:15361"/>
        <dbReference type="ChEBI" id="CHEBI:15378"/>
        <dbReference type="ChEBI" id="CHEBI:30616"/>
        <dbReference type="ChEBI" id="CHEBI:58702"/>
        <dbReference type="ChEBI" id="CHEBI:456216"/>
        <dbReference type="EC" id="2.7.1.40"/>
    </reaction>
</comment>
<dbReference type="InterPro" id="IPR015793">
    <property type="entry name" value="Pyrv_Knase_brl"/>
</dbReference>
<comment type="similarity">
    <text evidence="4 16">Belongs to the pyruvate kinase family.</text>
</comment>
<evidence type="ECO:0000259" key="18">
    <source>
        <dbReference type="Pfam" id="PF02887"/>
    </source>
</evidence>
<evidence type="ECO:0000256" key="13">
    <source>
        <dbReference type="ARBA" id="ARBA00023152"/>
    </source>
</evidence>
<evidence type="ECO:0000256" key="14">
    <source>
        <dbReference type="ARBA" id="ARBA00023317"/>
    </source>
</evidence>
<comment type="pathway">
    <text evidence="3 16">Carbohydrate degradation; glycolysis; pyruvate from D-glyceraldehyde 3-phosphate: step 5/5.</text>
</comment>
<dbReference type="GO" id="GO:0004743">
    <property type="term" value="F:pyruvate kinase activity"/>
    <property type="evidence" value="ECO:0007669"/>
    <property type="project" value="UniProtKB-UniRule"/>
</dbReference>
<dbReference type="NCBIfam" id="NF004978">
    <property type="entry name" value="PRK06354.1"/>
    <property type="match status" value="1"/>
</dbReference>
<dbReference type="NCBIfam" id="NF004491">
    <property type="entry name" value="PRK05826.1"/>
    <property type="match status" value="1"/>
</dbReference>
<keyword evidence="14 19" id="KW-0670">Pyruvate</keyword>
<keyword evidence="13 16" id="KW-0324">Glycolysis</keyword>
<evidence type="ECO:0000256" key="16">
    <source>
        <dbReference type="RuleBase" id="RU000504"/>
    </source>
</evidence>
<evidence type="ECO:0000256" key="4">
    <source>
        <dbReference type="ARBA" id="ARBA00008663"/>
    </source>
</evidence>
<proteinExistence type="inferred from homology"/>
<dbReference type="PROSITE" id="PS00110">
    <property type="entry name" value="PYRUVATE_KINASE"/>
    <property type="match status" value="1"/>
</dbReference>
<evidence type="ECO:0000256" key="9">
    <source>
        <dbReference type="ARBA" id="ARBA00022741"/>
    </source>
</evidence>
<dbReference type="FunFam" id="2.40.33.10:FF:000001">
    <property type="entry name" value="Pyruvate kinase"/>
    <property type="match status" value="1"/>
</dbReference>
<dbReference type="Gene3D" id="3.40.1380.20">
    <property type="entry name" value="Pyruvate kinase, C-terminal domain"/>
    <property type="match status" value="1"/>
</dbReference>
<evidence type="ECO:0000256" key="2">
    <source>
        <dbReference type="ARBA" id="ARBA00001958"/>
    </source>
</evidence>
<keyword evidence="7 16" id="KW-0808">Transferase</keyword>
<dbReference type="SUPFAM" id="SSF50800">
    <property type="entry name" value="PK beta-barrel domain-like"/>
    <property type="match status" value="1"/>
</dbReference>
<dbReference type="InterPro" id="IPR018209">
    <property type="entry name" value="Pyrv_Knase_AS"/>
</dbReference>
<dbReference type="Gene3D" id="3.20.20.60">
    <property type="entry name" value="Phosphoenolpyruvate-binding domains"/>
    <property type="match status" value="1"/>
</dbReference>
<dbReference type="UniPathway" id="UPA00109">
    <property type="reaction ID" value="UER00188"/>
</dbReference>
<name>A0A1W2GKY1_REIFA</name>
<evidence type="ECO:0000256" key="3">
    <source>
        <dbReference type="ARBA" id="ARBA00004997"/>
    </source>
</evidence>
<dbReference type="EMBL" id="FWYF01000003">
    <property type="protein sequence ID" value="SMD37297.1"/>
    <property type="molecule type" value="Genomic_DNA"/>
</dbReference>
<dbReference type="SUPFAM" id="SSF51621">
    <property type="entry name" value="Phosphoenolpyruvate/pyruvate domain"/>
    <property type="match status" value="1"/>
</dbReference>
<dbReference type="InterPro" id="IPR036918">
    <property type="entry name" value="Pyrv_Knase_C_sf"/>
</dbReference>
<evidence type="ECO:0000256" key="8">
    <source>
        <dbReference type="ARBA" id="ARBA00022723"/>
    </source>
</evidence>
<keyword evidence="12 16" id="KW-0460">Magnesium</keyword>
<gene>
    <name evidence="19" type="ORF">SAMN04488029_3336</name>
</gene>
<keyword evidence="20" id="KW-1185">Reference proteome</keyword>
<keyword evidence="8" id="KW-0479">Metal-binding</keyword>
<dbReference type="InterPro" id="IPR001697">
    <property type="entry name" value="Pyr_Knase"/>
</dbReference>
<feature type="domain" description="Pyruvate kinase barrel" evidence="17">
    <location>
        <begin position="4"/>
        <end position="324"/>
    </location>
</feature>
<dbReference type="FunFam" id="3.20.20.60:FF:000025">
    <property type="entry name" value="Pyruvate kinase"/>
    <property type="match status" value="1"/>
</dbReference>
<evidence type="ECO:0000256" key="1">
    <source>
        <dbReference type="ARBA" id="ARBA00001946"/>
    </source>
</evidence>
<evidence type="ECO:0000256" key="6">
    <source>
        <dbReference type="ARBA" id="ARBA00018587"/>
    </source>
</evidence>
<dbReference type="PRINTS" id="PR01050">
    <property type="entry name" value="PYRUVTKNASE"/>
</dbReference>
<dbReference type="RefSeq" id="WP_084373949.1">
    <property type="nucleotide sequence ID" value="NZ_FWYF01000003.1"/>
</dbReference>
<dbReference type="AlphaFoldDB" id="A0A1W2GKY1"/>
<dbReference type="STRING" id="692418.SAMN04488029_3336"/>
<evidence type="ECO:0000256" key="5">
    <source>
        <dbReference type="ARBA" id="ARBA00012142"/>
    </source>
</evidence>
<dbReference type="InterPro" id="IPR015806">
    <property type="entry name" value="Pyrv_Knase_insert_dom_sf"/>
</dbReference>
<evidence type="ECO:0000256" key="11">
    <source>
        <dbReference type="ARBA" id="ARBA00022840"/>
    </source>
</evidence>
<dbReference type="PANTHER" id="PTHR11817">
    <property type="entry name" value="PYRUVATE KINASE"/>
    <property type="match status" value="1"/>
</dbReference>
<reference evidence="19 20" key="1">
    <citation type="submission" date="2017-04" db="EMBL/GenBank/DDBJ databases">
        <authorList>
            <person name="Afonso C.L."/>
            <person name="Miller P.J."/>
            <person name="Scott M.A."/>
            <person name="Spackman E."/>
            <person name="Goraichik I."/>
            <person name="Dimitrov K.M."/>
            <person name="Suarez D.L."/>
            <person name="Swayne D.E."/>
        </authorList>
    </citation>
    <scope>NUCLEOTIDE SEQUENCE [LARGE SCALE GENOMIC DNA]</scope>
    <source>
        <strain evidence="19 20">DSM 26133</strain>
    </source>
</reference>
<organism evidence="19 20">
    <name type="scientific">Reichenbachiella faecimaris</name>
    <dbReference type="NCBI Taxonomy" id="692418"/>
    <lineage>
        <taxon>Bacteria</taxon>
        <taxon>Pseudomonadati</taxon>
        <taxon>Bacteroidota</taxon>
        <taxon>Cytophagia</taxon>
        <taxon>Cytophagales</taxon>
        <taxon>Reichenbachiellaceae</taxon>
        <taxon>Reichenbachiella</taxon>
    </lineage>
</organism>
<dbReference type="NCBIfam" id="TIGR01064">
    <property type="entry name" value="pyruv_kin"/>
    <property type="match status" value="1"/>
</dbReference>
<dbReference type="GO" id="GO:0016301">
    <property type="term" value="F:kinase activity"/>
    <property type="evidence" value="ECO:0007669"/>
    <property type="project" value="UniProtKB-KW"/>
</dbReference>
<dbReference type="Pfam" id="PF02887">
    <property type="entry name" value="PK_C"/>
    <property type="match status" value="1"/>
</dbReference>
<comment type="cofactor">
    <cofactor evidence="2">
        <name>K(+)</name>
        <dbReference type="ChEBI" id="CHEBI:29103"/>
    </cofactor>
</comment>
<dbReference type="EC" id="2.7.1.40" evidence="5 15"/>
<evidence type="ECO:0000313" key="19">
    <source>
        <dbReference type="EMBL" id="SMD37297.1"/>
    </source>
</evidence>
<dbReference type="Proteomes" id="UP000192472">
    <property type="component" value="Unassembled WGS sequence"/>
</dbReference>
<evidence type="ECO:0000256" key="12">
    <source>
        <dbReference type="ARBA" id="ARBA00022842"/>
    </source>
</evidence>
<keyword evidence="9" id="KW-0547">Nucleotide-binding</keyword>
<sequence length="473" mass="52035">MQSKRAKIIATLGPASEKKEVIIQLIEAGADVFRLNFSHGTHDDHLERIKMINEINDEIGTNICTLQDLQGPKIRIGQMENGEAEIIPGEQLVISTEDVMGTSQKVSTTYKPLATDVVPGDLILVDDGKLQLKVLSSDGKEVTTEVVYGGMLKSRKGINLPNTAISAPSLTEKDREDLEFGLEHGVQWVALSFVRNAKDITELREIIDSKGKQAKIIAKIEKPEAVADIDEIIEATDAIMVARGDLGVEVLMEDVPMIQKRIVSKCNKLGKPVIIATQMLESMIDNPRPTRAEANDVANSILDGADTVMLSAESASGSFPVESVRAMAKCISSVEERASVIFNKFWEDNQSATAKNDMLVKSACQLSKSVGARAIIGMTKSGYTAFSLAKNRPEADIYIFTSDKHLLKTVNLIWGVKGFYYDEHKPIDETFDDVLQVLKNKGLVETGDVYINTASMPLHWQERTNMMKLDVVK</sequence>
<comment type="cofactor">
    <cofactor evidence="1">
        <name>Mg(2+)</name>
        <dbReference type="ChEBI" id="CHEBI:18420"/>
    </cofactor>
</comment>
<dbReference type="OrthoDB" id="9812123at2"/>
<accession>A0A1W2GKY1</accession>
<dbReference type="Gene3D" id="2.40.33.10">
    <property type="entry name" value="PK beta-barrel domain-like"/>
    <property type="match status" value="1"/>
</dbReference>
<dbReference type="Pfam" id="PF00224">
    <property type="entry name" value="PK"/>
    <property type="match status" value="1"/>
</dbReference>
<dbReference type="GO" id="GO:0030955">
    <property type="term" value="F:potassium ion binding"/>
    <property type="evidence" value="ECO:0007669"/>
    <property type="project" value="UniProtKB-UniRule"/>
</dbReference>
<evidence type="ECO:0000313" key="20">
    <source>
        <dbReference type="Proteomes" id="UP000192472"/>
    </source>
</evidence>
<dbReference type="SUPFAM" id="SSF52935">
    <property type="entry name" value="PK C-terminal domain-like"/>
    <property type="match status" value="1"/>
</dbReference>
<evidence type="ECO:0000256" key="7">
    <source>
        <dbReference type="ARBA" id="ARBA00022679"/>
    </source>
</evidence>
<protein>
    <recommendedName>
        <fullName evidence="6 15">Pyruvate kinase</fullName>
        <ecNumber evidence="5 15">2.7.1.40</ecNumber>
    </recommendedName>
</protein>
<dbReference type="InterPro" id="IPR015813">
    <property type="entry name" value="Pyrv/PenolPyrv_kinase-like_dom"/>
</dbReference>
<dbReference type="GO" id="GO:0005524">
    <property type="term" value="F:ATP binding"/>
    <property type="evidence" value="ECO:0007669"/>
    <property type="project" value="UniProtKB-KW"/>
</dbReference>
<dbReference type="InterPro" id="IPR011037">
    <property type="entry name" value="Pyrv_Knase-like_insert_dom_sf"/>
</dbReference>
<keyword evidence="10 16" id="KW-0418">Kinase</keyword>
<dbReference type="InterPro" id="IPR015795">
    <property type="entry name" value="Pyrv_Knase_C"/>
</dbReference>
<evidence type="ECO:0000259" key="17">
    <source>
        <dbReference type="Pfam" id="PF00224"/>
    </source>
</evidence>
<evidence type="ECO:0000256" key="15">
    <source>
        <dbReference type="NCBIfam" id="TIGR01064"/>
    </source>
</evidence>